<comment type="caution">
    <text evidence="2">The sequence shown here is derived from an EMBL/GenBank/DDBJ whole genome shotgun (WGS) entry which is preliminary data.</text>
</comment>
<proteinExistence type="predicted"/>
<gene>
    <name evidence="2" type="ORF">PR048_003267</name>
</gene>
<dbReference type="EMBL" id="JARBHB010000001">
    <property type="protein sequence ID" value="KAJ8897910.1"/>
    <property type="molecule type" value="Genomic_DNA"/>
</dbReference>
<reference evidence="2 3" key="1">
    <citation type="submission" date="2023-02" db="EMBL/GenBank/DDBJ databases">
        <title>LHISI_Scaffold_Assembly.</title>
        <authorList>
            <person name="Stuart O.P."/>
            <person name="Cleave R."/>
            <person name="Magrath M.J.L."/>
            <person name="Mikheyev A.S."/>
        </authorList>
    </citation>
    <scope>NUCLEOTIDE SEQUENCE [LARGE SCALE GENOMIC DNA]</scope>
    <source>
        <strain evidence="2">Daus_M_001</strain>
        <tissue evidence="2">Leg muscle</tissue>
    </source>
</reference>
<protein>
    <submittedName>
        <fullName evidence="2">Uncharacterized protein</fullName>
    </submittedName>
</protein>
<keyword evidence="3" id="KW-1185">Reference proteome</keyword>
<evidence type="ECO:0000313" key="2">
    <source>
        <dbReference type="EMBL" id="KAJ8897910.1"/>
    </source>
</evidence>
<sequence length="584" mass="65131">MVQAGVRVADLSARLLRPDVSVEDGKARSEHATRNNTFLSAHIRGRGDVVVRLLASQLGEPGSITGGVTSGFFARGNRTAGFLGDLPFRCLSIPHFTLIGSQYLDVKASVYLALESHRHTQCDENTARQFRALRLAAMGDLMRVAVSPLTLPHLSSSNAEKRSRSTSVLKAAQISRLWTLEPLSWTRARVRRRTCVRRGPPADRPLTLAGQHDCRECRNTRGGTHIRPTSRADRFHSSAPATSVQRPLLYTPFAVTSNFSEALPHDNSAKNQADVRKMPQPVYTGVSTTGGFIDEFLKTWMLKFYFQYIPPPRANKGYKCTPEGQPIAFVRANIRLSRVLSNQSYQLGPSMSGVERFGWLRNARVRETGDPRGYPPISVIIPHDSHELKSGSDLAWNRNTVRLGVRRSLLSPQAWISICWLLTMEFEIGVLFASEAEDDGAPEGSLRMSRGSHKFSSAPPQDWQPGRIVRDHALVSHPHAALNSAFRKSTLKIKIFLQTYVQAFTSTTLTPFVLANLLCRTRDDQLKSEVNKIPGGDFRTWESCRTMPLVGGFSRGSPASPAPEFRRCFILTSLRRYRLSRPRC</sequence>
<accession>A0ABQ9IP23</accession>
<evidence type="ECO:0000313" key="3">
    <source>
        <dbReference type="Proteomes" id="UP001159363"/>
    </source>
</evidence>
<dbReference type="Proteomes" id="UP001159363">
    <property type="component" value="Chromosome 1"/>
</dbReference>
<feature type="region of interest" description="Disordered" evidence="1">
    <location>
        <begin position="442"/>
        <end position="465"/>
    </location>
</feature>
<evidence type="ECO:0000256" key="1">
    <source>
        <dbReference type="SAM" id="MobiDB-lite"/>
    </source>
</evidence>
<organism evidence="2 3">
    <name type="scientific">Dryococelus australis</name>
    <dbReference type="NCBI Taxonomy" id="614101"/>
    <lineage>
        <taxon>Eukaryota</taxon>
        <taxon>Metazoa</taxon>
        <taxon>Ecdysozoa</taxon>
        <taxon>Arthropoda</taxon>
        <taxon>Hexapoda</taxon>
        <taxon>Insecta</taxon>
        <taxon>Pterygota</taxon>
        <taxon>Neoptera</taxon>
        <taxon>Polyneoptera</taxon>
        <taxon>Phasmatodea</taxon>
        <taxon>Verophasmatodea</taxon>
        <taxon>Anareolatae</taxon>
        <taxon>Phasmatidae</taxon>
        <taxon>Eurycanthinae</taxon>
        <taxon>Dryococelus</taxon>
    </lineage>
</organism>
<name>A0ABQ9IP23_9NEOP</name>